<evidence type="ECO:0000313" key="1">
    <source>
        <dbReference type="EMBL" id="KAF5179828.1"/>
    </source>
</evidence>
<dbReference type="EMBL" id="JABWDY010038289">
    <property type="protein sequence ID" value="KAF5179828.1"/>
    <property type="molecule type" value="Genomic_DNA"/>
</dbReference>
<accession>A0A7J6V574</accession>
<protein>
    <submittedName>
        <fullName evidence="1">Uncharacterized protein</fullName>
    </submittedName>
</protein>
<reference evidence="1 2" key="1">
    <citation type="submission" date="2020-06" db="EMBL/GenBank/DDBJ databases">
        <title>Transcriptomic and genomic resources for Thalictrum thalictroides and T. hernandezii: Facilitating candidate gene discovery in an emerging model plant lineage.</title>
        <authorList>
            <person name="Arias T."/>
            <person name="Riano-Pachon D.M."/>
            <person name="Di Stilio V.S."/>
        </authorList>
    </citation>
    <scope>NUCLEOTIDE SEQUENCE [LARGE SCALE GENOMIC DNA]</scope>
    <source>
        <strain evidence="2">cv. WT478/WT964</strain>
        <tissue evidence="1">Leaves</tissue>
    </source>
</reference>
<gene>
    <name evidence="1" type="ORF">FRX31_030585</name>
</gene>
<organism evidence="1 2">
    <name type="scientific">Thalictrum thalictroides</name>
    <name type="common">Rue-anemone</name>
    <name type="synonym">Anemone thalictroides</name>
    <dbReference type="NCBI Taxonomy" id="46969"/>
    <lineage>
        <taxon>Eukaryota</taxon>
        <taxon>Viridiplantae</taxon>
        <taxon>Streptophyta</taxon>
        <taxon>Embryophyta</taxon>
        <taxon>Tracheophyta</taxon>
        <taxon>Spermatophyta</taxon>
        <taxon>Magnoliopsida</taxon>
        <taxon>Ranunculales</taxon>
        <taxon>Ranunculaceae</taxon>
        <taxon>Thalictroideae</taxon>
        <taxon>Thalictrum</taxon>
    </lineage>
</organism>
<dbReference type="Proteomes" id="UP000554482">
    <property type="component" value="Unassembled WGS sequence"/>
</dbReference>
<sequence>MAVPLNTWVLISNFKLAYTKLEVRPSFLQLQQPLSSDVVVPVLIILHLQVLLKFPDYILLPNFLRILKVPVISSNL</sequence>
<evidence type="ECO:0000313" key="2">
    <source>
        <dbReference type="Proteomes" id="UP000554482"/>
    </source>
</evidence>
<keyword evidence="2" id="KW-1185">Reference proteome</keyword>
<proteinExistence type="predicted"/>
<name>A0A7J6V574_THATH</name>
<dbReference type="AlphaFoldDB" id="A0A7J6V574"/>
<comment type="caution">
    <text evidence="1">The sequence shown here is derived from an EMBL/GenBank/DDBJ whole genome shotgun (WGS) entry which is preliminary data.</text>
</comment>